<dbReference type="InterPro" id="IPR011017">
    <property type="entry name" value="TRASH_dom"/>
</dbReference>
<dbReference type="CDD" id="cd00472">
    <property type="entry name" value="Ribosomal_L24e_L24"/>
    <property type="match status" value="1"/>
</dbReference>
<evidence type="ECO:0000256" key="1">
    <source>
        <dbReference type="ARBA" id="ARBA00004123"/>
    </source>
</evidence>
<keyword evidence="4" id="KW-0690">Ribosome biogenesis</keyword>
<dbReference type="Proteomes" id="UP000186594">
    <property type="component" value="Unassembled WGS sequence"/>
</dbReference>
<dbReference type="GO" id="GO:0003735">
    <property type="term" value="F:structural constituent of ribosome"/>
    <property type="evidence" value="ECO:0007669"/>
    <property type="project" value="InterPro"/>
</dbReference>
<reference evidence="8 9" key="1">
    <citation type="submission" date="2016-04" db="EMBL/GenBank/DDBJ databases">
        <title>Evolutionary innovation and constraint leading to complex multicellularity in the Ascomycota.</title>
        <authorList>
            <person name="Cisse O."/>
            <person name="Nguyen A."/>
            <person name="Hewitt D.A."/>
            <person name="Jedd G."/>
            <person name="Stajich J.E."/>
        </authorList>
    </citation>
    <scope>NUCLEOTIDE SEQUENCE [LARGE SCALE GENOMIC DNA]</scope>
    <source>
        <strain evidence="8 9">DAH-3</strain>
    </source>
</reference>
<evidence type="ECO:0000313" key="9">
    <source>
        <dbReference type="Proteomes" id="UP000186594"/>
    </source>
</evidence>
<evidence type="ECO:0000256" key="4">
    <source>
        <dbReference type="ARBA" id="ARBA00022517"/>
    </source>
</evidence>
<feature type="domain" description="TRASH" evidence="7">
    <location>
        <begin position="6"/>
        <end position="44"/>
    </location>
</feature>
<name>A0A1U7LQV8_NEOID</name>
<evidence type="ECO:0000256" key="3">
    <source>
        <dbReference type="ARBA" id="ARBA00018397"/>
    </source>
</evidence>
<dbReference type="InterPro" id="IPR056366">
    <property type="entry name" value="Ribosomal_eL24"/>
</dbReference>
<accession>A0A1U7LQV8</accession>
<dbReference type="OMA" id="TCYFCSG"/>
<feature type="compositionally biased region" description="Basic and acidic residues" evidence="6">
    <location>
        <begin position="126"/>
        <end position="147"/>
    </location>
</feature>
<dbReference type="Pfam" id="PF01246">
    <property type="entry name" value="Ribosomal_L24e"/>
    <property type="match status" value="1"/>
</dbReference>
<dbReference type="AlphaFoldDB" id="A0A1U7LQV8"/>
<protein>
    <recommendedName>
        <fullName evidence="3">Ribosome biogenesis protein RLP24</fullName>
    </recommendedName>
</protein>
<dbReference type="OrthoDB" id="10262490at2759"/>
<dbReference type="GO" id="GO:0030687">
    <property type="term" value="C:preribosome, large subunit precursor"/>
    <property type="evidence" value="ECO:0007669"/>
    <property type="project" value="EnsemblFungi"/>
</dbReference>
<dbReference type="PANTHER" id="PTHR10792:SF8">
    <property type="entry name" value="RIBOSOME BIOGENESIS PROTEIN RLP24-RELATED"/>
    <property type="match status" value="1"/>
</dbReference>
<dbReference type="GO" id="GO:0001671">
    <property type="term" value="F:ATPase activator activity"/>
    <property type="evidence" value="ECO:0007669"/>
    <property type="project" value="EnsemblFungi"/>
</dbReference>
<dbReference type="PROSITE" id="PS01073">
    <property type="entry name" value="RIBOSOMAL_L24E"/>
    <property type="match status" value="1"/>
</dbReference>
<keyword evidence="9" id="KW-1185">Reference proteome</keyword>
<dbReference type="GO" id="GO:1902626">
    <property type="term" value="P:assembly of large subunit precursor of preribosome"/>
    <property type="evidence" value="ECO:0007669"/>
    <property type="project" value="EnsemblFungi"/>
</dbReference>
<evidence type="ECO:0000313" key="8">
    <source>
        <dbReference type="EMBL" id="OLL25045.1"/>
    </source>
</evidence>
<dbReference type="InterPro" id="IPR038630">
    <property type="entry name" value="L24e/L24_sf"/>
</dbReference>
<comment type="caution">
    <text evidence="8">The sequence shown here is derived from an EMBL/GenBank/DDBJ whole genome shotgun (WGS) entry which is preliminary data.</text>
</comment>
<organism evidence="8 9">
    <name type="scientific">Neolecta irregularis (strain DAH-3)</name>
    <dbReference type="NCBI Taxonomy" id="1198029"/>
    <lineage>
        <taxon>Eukaryota</taxon>
        <taxon>Fungi</taxon>
        <taxon>Dikarya</taxon>
        <taxon>Ascomycota</taxon>
        <taxon>Taphrinomycotina</taxon>
        <taxon>Neolectales</taxon>
        <taxon>Neolectaceae</taxon>
        <taxon>Neolecta</taxon>
    </lineage>
</organism>
<dbReference type="InterPro" id="IPR023442">
    <property type="entry name" value="Ribosomal_eL24_CS"/>
</dbReference>
<dbReference type="STRING" id="1198029.A0A1U7LQV8"/>
<dbReference type="FunFam" id="2.30.170.20:FF:000001">
    <property type="entry name" value="probable ribosome biogenesis protein RLP24"/>
    <property type="match status" value="1"/>
</dbReference>
<dbReference type="GO" id="GO:0051117">
    <property type="term" value="F:ATPase binding"/>
    <property type="evidence" value="ECO:0007669"/>
    <property type="project" value="EnsemblFungi"/>
</dbReference>
<evidence type="ECO:0000256" key="2">
    <source>
        <dbReference type="ARBA" id="ARBA00005647"/>
    </source>
</evidence>
<comment type="similarity">
    <text evidence="2">Belongs to the eukaryotic ribosomal protein eL24 family.</text>
</comment>
<dbReference type="PANTHER" id="PTHR10792">
    <property type="entry name" value="60S RIBOSOMAL PROTEIN L24"/>
    <property type="match status" value="1"/>
</dbReference>
<dbReference type="GO" id="GO:0005730">
    <property type="term" value="C:nucleolus"/>
    <property type="evidence" value="ECO:0007669"/>
    <property type="project" value="EnsemblFungi"/>
</dbReference>
<evidence type="ECO:0000256" key="5">
    <source>
        <dbReference type="ARBA" id="ARBA00023242"/>
    </source>
</evidence>
<keyword evidence="5" id="KW-0539">Nucleus</keyword>
<proteinExistence type="inferred from homology"/>
<evidence type="ECO:0000256" key="6">
    <source>
        <dbReference type="SAM" id="MobiDB-lite"/>
    </source>
</evidence>
<dbReference type="SUPFAM" id="SSF57716">
    <property type="entry name" value="Glucocorticoid receptor-like (DNA-binding domain)"/>
    <property type="match status" value="1"/>
</dbReference>
<feature type="region of interest" description="Disordered" evidence="6">
    <location>
        <begin position="123"/>
        <end position="175"/>
    </location>
</feature>
<dbReference type="SMART" id="SM00746">
    <property type="entry name" value="TRASH"/>
    <property type="match status" value="1"/>
</dbReference>
<dbReference type="Gene3D" id="2.30.170.20">
    <property type="entry name" value="Ribosomal protein L24e"/>
    <property type="match status" value="1"/>
</dbReference>
<sequence length="175" mass="21153">MRVHTCYFCSGPVYPGHGMMFVRNDAKEFRFCRSKCHANFKMKRNPRKVRWTKAFRKATGKEMTIDSTLQFAARRHVPTRYNRELLSTTIKAMKRIEEIRDKRQKAFFKKRMTGKKEQQLMEDALVVDRDEGRMKEKKEKTEKKEEKKEEEEKEKTKIPVLLRKKQRAVQRMEMD</sequence>
<evidence type="ECO:0000259" key="7">
    <source>
        <dbReference type="SMART" id="SM00746"/>
    </source>
</evidence>
<comment type="subcellular location">
    <subcellularLocation>
        <location evidence="1">Nucleus</location>
    </subcellularLocation>
</comment>
<gene>
    <name evidence="8" type="ORF">NEOLI_003255</name>
</gene>
<dbReference type="InterPro" id="IPR000988">
    <property type="entry name" value="Ribosomal_eL24-rel_N"/>
</dbReference>
<dbReference type="EMBL" id="LXFE01000514">
    <property type="protein sequence ID" value="OLL25045.1"/>
    <property type="molecule type" value="Genomic_DNA"/>
</dbReference>